<accession>A0A0A6P245</accession>
<dbReference type="EMBL" id="LUTY01002713">
    <property type="protein sequence ID" value="OAD19657.1"/>
    <property type="molecule type" value="Genomic_DNA"/>
</dbReference>
<dbReference type="Proteomes" id="UP000076962">
    <property type="component" value="Unassembled WGS sequence"/>
</dbReference>
<keyword evidence="2" id="KW-1185">Reference proteome</keyword>
<gene>
    <name evidence="1" type="ORF">THIOM_004698</name>
</gene>
<protein>
    <submittedName>
        <fullName evidence="1">Uncharacterized protein</fullName>
    </submittedName>
</protein>
<name>A0A0A6P245_9GAMM</name>
<evidence type="ECO:0000313" key="1">
    <source>
        <dbReference type="EMBL" id="OAD19657.1"/>
    </source>
</evidence>
<proteinExistence type="predicted"/>
<comment type="caution">
    <text evidence="1">The sequence shown here is derived from an EMBL/GenBank/DDBJ whole genome shotgun (WGS) entry which is preliminary data.</text>
</comment>
<evidence type="ECO:0000313" key="2">
    <source>
        <dbReference type="Proteomes" id="UP000076962"/>
    </source>
</evidence>
<dbReference type="AlphaFoldDB" id="A0A0A6P245"/>
<organism evidence="1 2">
    <name type="scientific">Candidatus Thiomargarita nelsonii</name>
    <dbReference type="NCBI Taxonomy" id="1003181"/>
    <lineage>
        <taxon>Bacteria</taxon>
        <taxon>Pseudomonadati</taxon>
        <taxon>Pseudomonadota</taxon>
        <taxon>Gammaproteobacteria</taxon>
        <taxon>Thiotrichales</taxon>
        <taxon>Thiotrichaceae</taxon>
        <taxon>Thiomargarita</taxon>
    </lineage>
</organism>
<sequence>MPAQEDYQSQITGFSHKLVALGLLNETDAIKAIEQSQAEGISFVTYVVIKLNISAKKSVYFLVITCPSLWGENIVMRIIDSSAAAASVVAK</sequence>
<reference evidence="1 2" key="1">
    <citation type="submission" date="2016-05" db="EMBL/GenBank/DDBJ databases">
        <title>Single-cell genome of chain-forming Candidatus Thiomargarita nelsonii and comparison to other large sulfur-oxidizing bacteria.</title>
        <authorList>
            <person name="Winkel M."/>
            <person name="Salman V."/>
            <person name="Woyke T."/>
            <person name="Schulz-Vogt H."/>
            <person name="Richter M."/>
            <person name="Flood B."/>
            <person name="Bailey J."/>
            <person name="Amann R."/>
            <person name="Mussmann M."/>
        </authorList>
    </citation>
    <scope>NUCLEOTIDE SEQUENCE [LARGE SCALE GENOMIC DNA]</scope>
    <source>
        <strain evidence="1 2">THI036</strain>
    </source>
</reference>